<feature type="non-terminal residue" evidence="4">
    <location>
        <position position="89"/>
    </location>
</feature>
<accession>A0A851FCS2</accession>
<dbReference type="InterPro" id="IPR050488">
    <property type="entry name" value="Ig_Fc_receptor"/>
</dbReference>
<organism evidence="4 5">
    <name type="scientific">Pitta sordida</name>
    <name type="common">Hooded pitta</name>
    <dbReference type="NCBI Taxonomy" id="9163"/>
    <lineage>
        <taxon>Eukaryota</taxon>
        <taxon>Metazoa</taxon>
        <taxon>Chordata</taxon>
        <taxon>Craniata</taxon>
        <taxon>Vertebrata</taxon>
        <taxon>Euteleostomi</taxon>
        <taxon>Archelosauria</taxon>
        <taxon>Archosauria</taxon>
        <taxon>Dinosauria</taxon>
        <taxon>Saurischia</taxon>
        <taxon>Theropoda</taxon>
        <taxon>Coelurosauria</taxon>
        <taxon>Aves</taxon>
        <taxon>Neognathae</taxon>
        <taxon>Neoaves</taxon>
        <taxon>Telluraves</taxon>
        <taxon>Australaves</taxon>
        <taxon>Passeriformes</taxon>
        <taxon>Pittidae</taxon>
        <taxon>Pitta</taxon>
    </lineage>
</organism>
<dbReference type="OrthoDB" id="6151406at2759"/>
<dbReference type="Gene3D" id="2.60.40.10">
    <property type="entry name" value="Immunoglobulins"/>
    <property type="match status" value="1"/>
</dbReference>
<proteinExistence type="predicted"/>
<dbReference type="InterPro" id="IPR003598">
    <property type="entry name" value="Ig_sub2"/>
</dbReference>
<dbReference type="SUPFAM" id="SSF48726">
    <property type="entry name" value="Immunoglobulin"/>
    <property type="match status" value="1"/>
</dbReference>
<evidence type="ECO:0000313" key="4">
    <source>
        <dbReference type="EMBL" id="NWI90233.1"/>
    </source>
</evidence>
<reference evidence="4" key="1">
    <citation type="submission" date="2019-10" db="EMBL/GenBank/DDBJ databases">
        <title>Bird 10,000 Genomes (B10K) Project - Family phase.</title>
        <authorList>
            <person name="Zhang G."/>
        </authorList>
    </citation>
    <scope>NUCLEOTIDE SEQUENCE</scope>
    <source>
        <strain evidence="4">B10K-DU-002-53</strain>
        <tissue evidence="4">Muscle</tissue>
    </source>
</reference>
<keyword evidence="1" id="KW-0732">Signal</keyword>
<keyword evidence="2" id="KW-1015">Disulfide bond</keyword>
<dbReference type="PANTHER" id="PTHR11481:SF64">
    <property type="entry name" value="FC RECEPTOR-LIKE PROTEIN 4"/>
    <property type="match status" value="1"/>
</dbReference>
<evidence type="ECO:0000256" key="2">
    <source>
        <dbReference type="ARBA" id="ARBA00023157"/>
    </source>
</evidence>
<sequence length="89" mass="10399">SCPTDRLVLQVSAQELLEGNTVTLRCRSQKKWEVTQVRFYHEEKDLRGPLKGTELSLSPLQLHHSGRYRCRGRVSDRYSQRWQKSTLVA</sequence>
<dbReference type="PROSITE" id="PS50835">
    <property type="entry name" value="IG_LIKE"/>
    <property type="match status" value="1"/>
</dbReference>
<gene>
    <name evidence="4" type="primary">Fcrla</name>
    <name evidence="4" type="ORF">PITSOR_R15725</name>
</gene>
<dbReference type="SMART" id="SM00408">
    <property type="entry name" value="IGc2"/>
    <property type="match status" value="1"/>
</dbReference>
<dbReference type="GO" id="GO:0009897">
    <property type="term" value="C:external side of plasma membrane"/>
    <property type="evidence" value="ECO:0007669"/>
    <property type="project" value="TreeGrafter"/>
</dbReference>
<evidence type="ECO:0000259" key="3">
    <source>
        <dbReference type="PROSITE" id="PS50835"/>
    </source>
</evidence>
<dbReference type="EMBL" id="WEKX01012754">
    <property type="protein sequence ID" value="NWI90233.1"/>
    <property type="molecule type" value="Genomic_DNA"/>
</dbReference>
<dbReference type="InterPro" id="IPR007110">
    <property type="entry name" value="Ig-like_dom"/>
</dbReference>
<protein>
    <submittedName>
        <fullName evidence="4">FCRLA protein</fullName>
    </submittedName>
</protein>
<dbReference type="Proteomes" id="UP000633448">
    <property type="component" value="Unassembled WGS sequence"/>
</dbReference>
<dbReference type="InterPro" id="IPR013783">
    <property type="entry name" value="Ig-like_fold"/>
</dbReference>
<feature type="non-terminal residue" evidence="4">
    <location>
        <position position="1"/>
    </location>
</feature>
<dbReference type="InterPro" id="IPR036179">
    <property type="entry name" value="Ig-like_dom_sf"/>
</dbReference>
<keyword evidence="5" id="KW-1185">Reference proteome</keyword>
<comment type="caution">
    <text evidence="4">The sequence shown here is derived from an EMBL/GenBank/DDBJ whole genome shotgun (WGS) entry which is preliminary data.</text>
</comment>
<dbReference type="PANTHER" id="PTHR11481">
    <property type="entry name" value="IMMUNOGLOBULIN FC RECEPTOR"/>
    <property type="match status" value="1"/>
</dbReference>
<feature type="domain" description="Ig-like" evidence="3">
    <location>
        <begin position="3"/>
        <end position="71"/>
    </location>
</feature>
<evidence type="ECO:0000313" key="5">
    <source>
        <dbReference type="Proteomes" id="UP000633448"/>
    </source>
</evidence>
<name>A0A851FCS2_PITSO</name>
<dbReference type="AlphaFoldDB" id="A0A851FCS2"/>
<dbReference type="GO" id="GO:0006955">
    <property type="term" value="P:immune response"/>
    <property type="evidence" value="ECO:0007669"/>
    <property type="project" value="TreeGrafter"/>
</dbReference>
<dbReference type="GO" id="GO:0007166">
    <property type="term" value="P:cell surface receptor signaling pathway"/>
    <property type="evidence" value="ECO:0007669"/>
    <property type="project" value="TreeGrafter"/>
</dbReference>
<dbReference type="Pfam" id="PF13895">
    <property type="entry name" value="Ig_2"/>
    <property type="match status" value="1"/>
</dbReference>
<dbReference type="GO" id="GO:0004888">
    <property type="term" value="F:transmembrane signaling receptor activity"/>
    <property type="evidence" value="ECO:0007669"/>
    <property type="project" value="TreeGrafter"/>
</dbReference>
<evidence type="ECO:0000256" key="1">
    <source>
        <dbReference type="ARBA" id="ARBA00022729"/>
    </source>
</evidence>